<gene>
    <name evidence="1" type="ORF">H2199_002591</name>
</gene>
<keyword evidence="2" id="KW-1185">Reference proteome</keyword>
<proteinExistence type="predicted"/>
<comment type="caution">
    <text evidence="1">The sequence shown here is derived from an EMBL/GenBank/DDBJ whole genome shotgun (WGS) entry which is preliminary data.</text>
</comment>
<protein>
    <submittedName>
        <fullName evidence="1">Uncharacterized protein</fullName>
    </submittedName>
</protein>
<dbReference type="EMBL" id="JAPDRP010000006">
    <property type="protein sequence ID" value="KAJ9646542.1"/>
    <property type="molecule type" value="Genomic_DNA"/>
</dbReference>
<accession>A0ACC2ZFS0</accession>
<sequence length="368" mass="41184">MLTSSDPYTVSPLSAYTNNTMEDDFRPIPELQRSDADVNLLGLFSHVMYTGNVTDQWFDATIRSYIPGLGIQGWVSSRTVSVLGCTEKYQFCNGNRCNSPTGLFSISGESMEALRLNARQIATFHLLWKVASAARLRYILYFLGNKILVANEKVYGAFLVSSPLPDNQWQIEMENLNNLSMAVLQQHVVEHASPQNIEVRPGVTSRQYIIPENTTEGKRLCANQKTRHAAYSSFNLLGICVIIFGGSLIILVNLSLPHLVGWIQKMTGIGLAARLDWIESETLQLQRMAFEGRGIGPWIGKQDRVPTTAKFGRRFPRTAINLRDSYPLRLSETSDPLVVTQPAQGPTTGFQGHVHDSESPTFWRQRGF</sequence>
<organism evidence="1 2">
    <name type="scientific">Coniosporium tulheliwenetii</name>
    <dbReference type="NCBI Taxonomy" id="3383036"/>
    <lineage>
        <taxon>Eukaryota</taxon>
        <taxon>Fungi</taxon>
        <taxon>Dikarya</taxon>
        <taxon>Ascomycota</taxon>
        <taxon>Pezizomycotina</taxon>
        <taxon>Dothideomycetes</taxon>
        <taxon>Dothideomycetes incertae sedis</taxon>
        <taxon>Coniosporium</taxon>
    </lineage>
</organism>
<evidence type="ECO:0000313" key="1">
    <source>
        <dbReference type="EMBL" id="KAJ9646542.1"/>
    </source>
</evidence>
<reference evidence="1" key="1">
    <citation type="submission" date="2022-10" db="EMBL/GenBank/DDBJ databases">
        <title>Culturing micro-colonial fungi from biological soil crusts in the Mojave desert and describing Neophaeococcomyces mojavensis, and introducing the new genera and species Taxawa tesnikishii.</title>
        <authorList>
            <person name="Kurbessoian T."/>
            <person name="Stajich J.E."/>
        </authorList>
    </citation>
    <scope>NUCLEOTIDE SEQUENCE</scope>
    <source>
        <strain evidence="1">JES_115</strain>
    </source>
</reference>
<name>A0ACC2ZFS0_9PEZI</name>
<evidence type="ECO:0000313" key="2">
    <source>
        <dbReference type="Proteomes" id="UP001172680"/>
    </source>
</evidence>
<dbReference type="Proteomes" id="UP001172680">
    <property type="component" value="Unassembled WGS sequence"/>
</dbReference>